<sequence length="100" mass="11189">MPTLAATLTAGKTRWHAVVVPGWYGSSARSKSPRTPQCGGMAVVPIRWVLIRDSANRFPPQALRCTDLDRNPDQIAGWFVRRWSVEITFQEARSHLGVET</sequence>
<dbReference type="AlphaFoldDB" id="A0A1I4KID9"/>
<keyword evidence="2" id="KW-1185">Reference proteome</keyword>
<evidence type="ECO:0000313" key="2">
    <source>
        <dbReference type="Proteomes" id="UP000198804"/>
    </source>
</evidence>
<dbReference type="STRING" id="414703.SAMN04488125_12469"/>
<accession>A0A1I4KID9</accession>
<dbReference type="RefSeq" id="WP_244535556.1">
    <property type="nucleotide sequence ID" value="NZ_FOSV01000024.1"/>
</dbReference>
<proteinExistence type="predicted"/>
<evidence type="ECO:0000313" key="1">
    <source>
        <dbReference type="EMBL" id="SFL78542.1"/>
    </source>
</evidence>
<name>A0A1I4KID9_9HYPH</name>
<reference evidence="2" key="1">
    <citation type="submission" date="2016-10" db="EMBL/GenBank/DDBJ databases">
        <authorList>
            <person name="Varghese N."/>
            <person name="Submissions S."/>
        </authorList>
    </citation>
    <scope>NUCLEOTIDE SEQUENCE [LARGE SCALE GENOMIC DNA]</scope>
    <source>
        <strain evidence="2">CGMCC 1.6474</strain>
    </source>
</reference>
<dbReference type="Proteomes" id="UP000198804">
    <property type="component" value="Unassembled WGS sequence"/>
</dbReference>
<gene>
    <name evidence="1" type="ORF">SAMN04488125_12469</name>
</gene>
<protein>
    <submittedName>
        <fullName evidence="1">Uncharacterized protein</fullName>
    </submittedName>
</protein>
<dbReference type="EMBL" id="FOSV01000024">
    <property type="protein sequence ID" value="SFL78542.1"/>
    <property type="molecule type" value="Genomic_DNA"/>
</dbReference>
<organism evidence="1 2">
    <name type="scientific">Methylorubrum salsuginis</name>
    <dbReference type="NCBI Taxonomy" id="414703"/>
    <lineage>
        <taxon>Bacteria</taxon>
        <taxon>Pseudomonadati</taxon>
        <taxon>Pseudomonadota</taxon>
        <taxon>Alphaproteobacteria</taxon>
        <taxon>Hyphomicrobiales</taxon>
        <taxon>Methylobacteriaceae</taxon>
        <taxon>Methylorubrum</taxon>
    </lineage>
</organism>